<feature type="region of interest" description="Disordered" evidence="2">
    <location>
        <begin position="1"/>
        <end position="20"/>
    </location>
</feature>
<feature type="compositionally biased region" description="Low complexity" evidence="2">
    <location>
        <begin position="315"/>
        <end position="329"/>
    </location>
</feature>
<reference evidence="4 5" key="1">
    <citation type="journal article" date="2015" name="Plant Cell">
        <title>Oil accumulation by the oleaginous diatom Fistulifera solaris as revealed by the genome and transcriptome.</title>
        <authorList>
            <person name="Tanaka T."/>
            <person name="Maeda Y."/>
            <person name="Veluchamy A."/>
            <person name="Tanaka M."/>
            <person name="Abida H."/>
            <person name="Marechal E."/>
            <person name="Bowler C."/>
            <person name="Muto M."/>
            <person name="Sunaga Y."/>
            <person name="Tanaka M."/>
            <person name="Yoshino T."/>
            <person name="Taniguchi T."/>
            <person name="Fukuda Y."/>
            <person name="Nemoto M."/>
            <person name="Matsumoto M."/>
            <person name="Wong P.S."/>
            <person name="Aburatani S."/>
            <person name="Fujibuchi W."/>
        </authorList>
    </citation>
    <scope>NUCLEOTIDE SEQUENCE [LARGE SCALE GENOMIC DNA]</scope>
    <source>
        <strain evidence="4 5">JPCC DA0580</strain>
    </source>
</reference>
<dbReference type="GO" id="GO:0036503">
    <property type="term" value="P:ERAD pathway"/>
    <property type="evidence" value="ECO:0007669"/>
    <property type="project" value="TreeGrafter"/>
</dbReference>
<feature type="domain" description="J" evidence="3">
    <location>
        <begin position="15"/>
        <end position="87"/>
    </location>
</feature>
<dbReference type="PRINTS" id="PR00625">
    <property type="entry name" value="JDOMAIN"/>
</dbReference>
<dbReference type="Proteomes" id="UP000198406">
    <property type="component" value="Unassembled WGS sequence"/>
</dbReference>
<dbReference type="PANTHER" id="PTHR44360:SF1">
    <property type="entry name" value="DNAJ HOMOLOG SUBFAMILY B MEMBER 9"/>
    <property type="match status" value="1"/>
</dbReference>
<comment type="caution">
    <text evidence="4">The sequence shown here is derived from an EMBL/GenBank/DDBJ whole genome shotgun (WGS) entry which is preliminary data.</text>
</comment>
<dbReference type="GO" id="GO:0005783">
    <property type="term" value="C:endoplasmic reticulum"/>
    <property type="evidence" value="ECO:0007669"/>
    <property type="project" value="TreeGrafter"/>
</dbReference>
<dbReference type="Pfam" id="PF00226">
    <property type="entry name" value="DnaJ"/>
    <property type="match status" value="1"/>
</dbReference>
<dbReference type="InterPro" id="IPR001623">
    <property type="entry name" value="DnaJ_domain"/>
</dbReference>
<dbReference type="AlphaFoldDB" id="A0A1Z5KHN9"/>
<dbReference type="SMART" id="SM00271">
    <property type="entry name" value="DnaJ"/>
    <property type="match status" value="1"/>
</dbReference>
<dbReference type="InterPro" id="IPR051948">
    <property type="entry name" value="Hsp70_co-chaperone_J-domain"/>
</dbReference>
<dbReference type="GO" id="GO:0051087">
    <property type="term" value="F:protein-folding chaperone binding"/>
    <property type="evidence" value="ECO:0007669"/>
    <property type="project" value="TreeGrafter"/>
</dbReference>
<feature type="compositionally biased region" description="Low complexity" evidence="2">
    <location>
        <begin position="1"/>
        <end position="14"/>
    </location>
</feature>
<evidence type="ECO:0000313" key="4">
    <source>
        <dbReference type="EMBL" id="GAX25737.1"/>
    </source>
</evidence>
<evidence type="ECO:0000259" key="3">
    <source>
        <dbReference type="PROSITE" id="PS50076"/>
    </source>
</evidence>
<dbReference type="OrthoDB" id="10250354at2759"/>
<dbReference type="Gene3D" id="1.10.287.110">
    <property type="entry name" value="DnaJ domain"/>
    <property type="match status" value="1"/>
</dbReference>
<feature type="region of interest" description="Disordered" evidence="2">
    <location>
        <begin position="284"/>
        <end position="430"/>
    </location>
</feature>
<evidence type="ECO:0000313" key="5">
    <source>
        <dbReference type="Proteomes" id="UP000198406"/>
    </source>
</evidence>
<dbReference type="PROSITE" id="PS50076">
    <property type="entry name" value="DNAJ_2"/>
    <property type="match status" value="1"/>
</dbReference>
<name>A0A1Z5KHN9_FISSO</name>
<dbReference type="EMBL" id="BDSP01000231">
    <property type="protein sequence ID" value="GAX25737.1"/>
    <property type="molecule type" value="Genomic_DNA"/>
</dbReference>
<keyword evidence="5" id="KW-1185">Reference proteome</keyword>
<accession>A0A1Z5KHN9</accession>
<dbReference type="InParanoid" id="A0A1Z5KHN9"/>
<protein>
    <recommendedName>
        <fullName evidence="3">J domain-containing protein</fullName>
    </recommendedName>
</protein>
<evidence type="ECO:0000256" key="2">
    <source>
        <dbReference type="SAM" id="MobiDB-lite"/>
    </source>
</evidence>
<feature type="region of interest" description="Disordered" evidence="2">
    <location>
        <begin position="76"/>
        <end position="116"/>
    </location>
</feature>
<gene>
    <name evidence="4" type="ORF">FisN_8Hh364</name>
</gene>
<keyword evidence="1" id="KW-0143">Chaperone</keyword>
<dbReference type="GO" id="GO:0051787">
    <property type="term" value="F:misfolded protein binding"/>
    <property type="evidence" value="ECO:0007669"/>
    <property type="project" value="TreeGrafter"/>
</dbReference>
<sequence length="447" mass="48896">MTSSSTKSPNFSSTDPFQILGIDPTADAQAIKRAYKKLAFQYHPDMVTTKDSTAEEKRKASDQFAKINAAYEALAGKTGRTSTSSSTSGNSKDNTNNNSWTPPHRRTSSTASSSSTNWKDYIPYSTVEDEKYDAGGDSFGAIFADLFAGASSSSGGVVKDFIEFLEQTVDAYSSTSSSSYSSVNNENDADLQFLLQVGSIRQVGDEMDETELVLQQLNKKMQRMDMDLMELQADIATSTKFTQKMELEESVDELRARKRVVENYIQKARKRLLALQTRYKQLVVQGENDPKGGGTSRSPRADTSYTSPPPPPPRASSSSATSSQNNNNSEDSWKEESFGSFGRGRGSSRRRTQRNTSNESASSSSTSAGSASSSSYSSSSPNESSYAAPESNRSTSPSTPASTPGSYDYIPPHRRTQASSSTQEDKRRLREIKVDEEFEKLKRDLGL</sequence>
<dbReference type="PANTHER" id="PTHR44360">
    <property type="entry name" value="DNAJ HOMOLOG SUBFAMILY B MEMBER 9"/>
    <property type="match status" value="1"/>
</dbReference>
<organism evidence="4 5">
    <name type="scientific">Fistulifera solaris</name>
    <name type="common">Oleaginous diatom</name>
    <dbReference type="NCBI Taxonomy" id="1519565"/>
    <lineage>
        <taxon>Eukaryota</taxon>
        <taxon>Sar</taxon>
        <taxon>Stramenopiles</taxon>
        <taxon>Ochrophyta</taxon>
        <taxon>Bacillariophyta</taxon>
        <taxon>Bacillariophyceae</taxon>
        <taxon>Bacillariophycidae</taxon>
        <taxon>Naviculales</taxon>
        <taxon>Naviculaceae</taxon>
        <taxon>Fistulifera</taxon>
    </lineage>
</organism>
<feature type="compositionally biased region" description="Low complexity" evidence="2">
    <location>
        <begin position="81"/>
        <end position="101"/>
    </location>
</feature>
<evidence type="ECO:0000256" key="1">
    <source>
        <dbReference type="ARBA" id="ARBA00023186"/>
    </source>
</evidence>
<dbReference type="SUPFAM" id="SSF46565">
    <property type="entry name" value="Chaperone J-domain"/>
    <property type="match status" value="1"/>
</dbReference>
<proteinExistence type="predicted"/>
<dbReference type="InterPro" id="IPR036869">
    <property type="entry name" value="J_dom_sf"/>
</dbReference>
<dbReference type="CDD" id="cd06257">
    <property type="entry name" value="DnaJ"/>
    <property type="match status" value="1"/>
</dbReference>
<feature type="compositionally biased region" description="Low complexity" evidence="2">
    <location>
        <begin position="356"/>
        <end position="406"/>
    </location>
</feature>